<feature type="region of interest" description="Disordered" evidence="9">
    <location>
        <begin position="140"/>
        <end position="182"/>
    </location>
</feature>
<feature type="region of interest" description="G3" evidence="7">
    <location>
        <begin position="251"/>
        <end position="254"/>
    </location>
</feature>
<evidence type="ECO:0000256" key="8">
    <source>
        <dbReference type="RuleBase" id="RU003761"/>
    </source>
</evidence>
<dbReference type="Pfam" id="PF07650">
    <property type="entry name" value="KH_2"/>
    <property type="match status" value="1"/>
</dbReference>
<feature type="region of interest" description="G1" evidence="7">
    <location>
        <begin position="204"/>
        <end position="211"/>
    </location>
</feature>
<organism evidence="12 13">
    <name type="scientific">Herpetosiphon gulosus</name>
    <dbReference type="NCBI Taxonomy" id="1973496"/>
    <lineage>
        <taxon>Bacteria</taxon>
        <taxon>Bacillati</taxon>
        <taxon>Chloroflexota</taxon>
        <taxon>Chloroflexia</taxon>
        <taxon>Herpetosiphonales</taxon>
        <taxon>Herpetosiphonaceae</taxon>
        <taxon>Herpetosiphon</taxon>
    </lineage>
</organism>
<dbReference type="InterPro" id="IPR015946">
    <property type="entry name" value="KH_dom-like_a/b"/>
</dbReference>
<evidence type="ECO:0000313" key="12">
    <source>
        <dbReference type="EMBL" id="GAA5527455.1"/>
    </source>
</evidence>
<dbReference type="InterPro" id="IPR030388">
    <property type="entry name" value="G_ERA_dom"/>
</dbReference>
<dbReference type="NCBIfam" id="NF000908">
    <property type="entry name" value="PRK00089.1"/>
    <property type="match status" value="1"/>
</dbReference>
<evidence type="ECO:0000259" key="10">
    <source>
        <dbReference type="PROSITE" id="PS50823"/>
    </source>
</evidence>
<dbReference type="SUPFAM" id="SSF52540">
    <property type="entry name" value="P-loop containing nucleoside triphosphate hydrolases"/>
    <property type="match status" value="1"/>
</dbReference>
<reference evidence="12 13" key="1">
    <citation type="submission" date="2024-02" db="EMBL/GenBank/DDBJ databases">
        <title>Herpetosiphon gulosus NBRC 112829.</title>
        <authorList>
            <person name="Ichikawa N."/>
            <person name="Katano-Makiyama Y."/>
            <person name="Hidaka K."/>
        </authorList>
    </citation>
    <scope>NUCLEOTIDE SEQUENCE [LARGE SCALE GENOMIC DNA]</scope>
    <source>
        <strain evidence="12 13">NBRC 112829</strain>
    </source>
</reference>
<evidence type="ECO:0000313" key="13">
    <source>
        <dbReference type="Proteomes" id="UP001428290"/>
    </source>
</evidence>
<dbReference type="InterPro" id="IPR005225">
    <property type="entry name" value="Small_GTP-bd"/>
</dbReference>
<dbReference type="PROSITE" id="PS51713">
    <property type="entry name" value="G_ERA"/>
    <property type="match status" value="1"/>
</dbReference>
<feature type="binding site" evidence="6">
    <location>
        <begin position="313"/>
        <end position="316"/>
    </location>
    <ligand>
        <name>GTP</name>
        <dbReference type="ChEBI" id="CHEBI:37565"/>
    </ligand>
</feature>
<keyword evidence="3 6" id="KW-0547">Nucleotide-binding</keyword>
<dbReference type="Pfam" id="PF01926">
    <property type="entry name" value="MMR_HSR1"/>
    <property type="match status" value="1"/>
</dbReference>
<evidence type="ECO:0000256" key="4">
    <source>
        <dbReference type="ARBA" id="ARBA00022884"/>
    </source>
</evidence>
<dbReference type="CDD" id="cd04163">
    <property type="entry name" value="Era"/>
    <property type="match status" value="1"/>
</dbReference>
<sequence length="489" mass="54780">MLELTFDADARALYAYFTDINEGDDASQLEIPGVFLLDAAGQIVGIRLQLASAPKKSFLQYAQGFEELSYDEAAQQLTLSFGQHVVAATEELPYDAIIDLDRKGRALGLEVQAMIEFGLNERLDVLNPWLVAFDEEAGDEFDEDAEDADEQADAKLGVKAEAKAEDEDEDGPAVHQPIKLNPNLPKPLLPTDQEVHSGFVALVGKPNVGKSTLLNAYLGQKVSIVSPKPQTTRVPVRGILNGPDAQIIFVDTPGIHKPRHKLGNFMVDVAKRAVPNADVICFMVDITVPPNRMDREIAQMVLLSRKPHILVLNKVDATDEADKHLQEYRDLAPWEMEVAVSARDKLGMETLLAEIVQRLPVGHRLYPEDQLSDVSERSLVAEMIREKVMLNTEEEIPHSIAVEVEEWEDRGKVVYIRANISVEKDSQKGIIIGAGGSMLRKIGATSRFEIERSLGRQIYLDLWIKVRENWRQKPNELRWLGYDVKFFRD</sequence>
<evidence type="ECO:0000256" key="1">
    <source>
        <dbReference type="ARBA" id="ARBA00007921"/>
    </source>
</evidence>
<evidence type="ECO:0000256" key="2">
    <source>
        <dbReference type="ARBA" id="ARBA00020484"/>
    </source>
</evidence>
<keyword evidence="5 6" id="KW-0342">GTP-binding</keyword>
<evidence type="ECO:0000256" key="5">
    <source>
        <dbReference type="ARBA" id="ARBA00023134"/>
    </source>
</evidence>
<protein>
    <recommendedName>
        <fullName evidence="2 6">GTPase Era</fullName>
    </recommendedName>
</protein>
<dbReference type="InterPro" id="IPR006073">
    <property type="entry name" value="GTP-bd"/>
</dbReference>
<dbReference type="PANTHER" id="PTHR42698:SF1">
    <property type="entry name" value="GTPASE ERA, MITOCHONDRIAL"/>
    <property type="match status" value="1"/>
</dbReference>
<feature type="compositionally biased region" description="Basic and acidic residues" evidence="9">
    <location>
        <begin position="152"/>
        <end position="163"/>
    </location>
</feature>
<keyword evidence="6" id="KW-0472">Membrane</keyword>
<dbReference type="CDD" id="cd22534">
    <property type="entry name" value="KH-II_Era"/>
    <property type="match status" value="1"/>
</dbReference>
<dbReference type="Proteomes" id="UP001428290">
    <property type="component" value="Unassembled WGS sequence"/>
</dbReference>
<dbReference type="PANTHER" id="PTHR42698">
    <property type="entry name" value="GTPASE ERA"/>
    <property type="match status" value="1"/>
</dbReference>
<accession>A0ABP9WZ47</accession>
<proteinExistence type="inferred from homology"/>
<evidence type="ECO:0000256" key="9">
    <source>
        <dbReference type="SAM" id="MobiDB-lite"/>
    </source>
</evidence>
<dbReference type="NCBIfam" id="TIGR00436">
    <property type="entry name" value="era"/>
    <property type="match status" value="1"/>
</dbReference>
<evidence type="ECO:0000256" key="3">
    <source>
        <dbReference type="ARBA" id="ARBA00022741"/>
    </source>
</evidence>
<dbReference type="RefSeq" id="WP_345721093.1">
    <property type="nucleotide sequence ID" value="NZ_BAABRU010000004.1"/>
</dbReference>
<keyword evidence="13" id="KW-1185">Reference proteome</keyword>
<feature type="binding site" evidence="6">
    <location>
        <begin position="251"/>
        <end position="255"/>
    </location>
    <ligand>
        <name>GTP</name>
        <dbReference type="ChEBI" id="CHEBI:37565"/>
    </ligand>
</feature>
<dbReference type="Gene3D" id="3.40.50.300">
    <property type="entry name" value="P-loop containing nucleotide triphosphate hydrolases"/>
    <property type="match status" value="1"/>
</dbReference>
<comment type="subcellular location">
    <subcellularLocation>
        <location evidence="6">Cytoplasm</location>
    </subcellularLocation>
    <subcellularLocation>
        <location evidence="6">Cell membrane</location>
        <topology evidence="6">Peripheral membrane protein</topology>
    </subcellularLocation>
</comment>
<comment type="function">
    <text evidence="6">An essential GTPase that binds both GDP and GTP, with rapid nucleotide exchange. Plays a role in 16S rRNA processing and 30S ribosomal subunit biogenesis and possibly also in cell cycle regulation and energy metabolism.</text>
</comment>
<dbReference type="SUPFAM" id="SSF54814">
    <property type="entry name" value="Prokaryotic type KH domain (KH-domain type II)"/>
    <property type="match status" value="1"/>
</dbReference>
<gene>
    <name evidence="6 12" type="primary">era</name>
    <name evidence="12" type="ORF">Hgul01_01241</name>
</gene>
<feature type="region of interest" description="G4" evidence="7">
    <location>
        <begin position="313"/>
        <end position="316"/>
    </location>
</feature>
<feature type="region of interest" description="G2" evidence="7">
    <location>
        <begin position="230"/>
        <end position="234"/>
    </location>
</feature>
<dbReference type="EMBL" id="BAABRU010000004">
    <property type="protein sequence ID" value="GAA5527455.1"/>
    <property type="molecule type" value="Genomic_DNA"/>
</dbReference>
<evidence type="ECO:0000259" key="11">
    <source>
        <dbReference type="PROSITE" id="PS51713"/>
    </source>
</evidence>
<keyword evidence="6" id="KW-0963">Cytoplasm</keyword>
<comment type="subunit">
    <text evidence="6">Monomer.</text>
</comment>
<feature type="domain" description="Era-type G" evidence="11">
    <location>
        <begin position="196"/>
        <end position="361"/>
    </location>
</feature>
<comment type="caution">
    <text evidence="12">The sequence shown here is derived from an EMBL/GenBank/DDBJ whole genome shotgun (WGS) entry which is preliminary data.</text>
</comment>
<dbReference type="NCBIfam" id="TIGR00231">
    <property type="entry name" value="small_GTP"/>
    <property type="match status" value="1"/>
</dbReference>
<name>A0ABP9WZ47_9CHLR</name>
<dbReference type="HAMAP" id="MF_00367">
    <property type="entry name" value="GTPase_Era"/>
    <property type="match status" value="1"/>
</dbReference>
<comment type="similarity">
    <text evidence="1 6 7 8">Belongs to the TRAFAC class TrmE-Era-EngA-EngB-Septin-like GTPase superfamily. Era GTPase family.</text>
</comment>
<dbReference type="PRINTS" id="PR00326">
    <property type="entry name" value="GTP1OBG"/>
</dbReference>
<keyword evidence="6" id="KW-1003">Cell membrane</keyword>
<keyword evidence="6" id="KW-0690">Ribosome biogenesis</keyword>
<evidence type="ECO:0000256" key="6">
    <source>
        <dbReference type="HAMAP-Rule" id="MF_00367"/>
    </source>
</evidence>
<feature type="binding site" evidence="6">
    <location>
        <begin position="204"/>
        <end position="211"/>
    </location>
    <ligand>
        <name>GTP</name>
        <dbReference type="ChEBI" id="CHEBI:37565"/>
    </ligand>
</feature>
<feature type="domain" description="KH type-2" evidence="10">
    <location>
        <begin position="384"/>
        <end position="468"/>
    </location>
</feature>
<keyword evidence="6" id="KW-0699">rRNA-binding</keyword>
<keyword evidence="4 6" id="KW-0694">RNA-binding</keyword>
<evidence type="ECO:0000256" key="7">
    <source>
        <dbReference type="PROSITE-ProRule" id="PRU01050"/>
    </source>
</evidence>
<feature type="region of interest" description="G5" evidence="7">
    <location>
        <begin position="340"/>
        <end position="342"/>
    </location>
</feature>
<dbReference type="Gene3D" id="3.30.300.20">
    <property type="match status" value="1"/>
</dbReference>
<dbReference type="InterPro" id="IPR027417">
    <property type="entry name" value="P-loop_NTPase"/>
</dbReference>
<feature type="compositionally biased region" description="Acidic residues" evidence="9">
    <location>
        <begin position="140"/>
        <end position="151"/>
    </location>
</feature>
<dbReference type="InterPro" id="IPR005662">
    <property type="entry name" value="GTPase_Era-like"/>
</dbReference>
<dbReference type="InterPro" id="IPR009019">
    <property type="entry name" value="KH_sf_prok-type"/>
</dbReference>
<dbReference type="InterPro" id="IPR004044">
    <property type="entry name" value="KH_dom_type_2"/>
</dbReference>
<dbReference type="PROSITE" id="PS50823">
    <property type="entry name" value="KH_TYPE_2"/>
    <property type="match status" value="1"/>
</dbReference>